<sequence length="131" mass="13720">MNILENISPAVTVSPPSHVPTGTSITFRALLSSVVSFITAAIAQMTALRTARTPTHTPTSAYTPLAPFGHIVFTHSSSTCCSIIVLSTPGCNINSSSLMCARRRARRGTAMHSNKTIGAVVKKMASCEAAC</sequence>
<proteinExistence type="predicted"/>
<reference evidence="1" key="1">
    <citation type="submission" date="2021-03" db="EMBL/GenBank/DDBJ databases">
        <authorList>
            <consortium name="DOE Joint Genome Institute"/>
            <person name="Ahrendt S."/>
            <person name="Looney B.P."/>
            <person name="Miyauchi S."/>
            <person name="Morin E."/>
            <person name="Drula E."/>
            <person name="Courty P.E."/>
            <person name="Chicoki N."/>
            <person name="Fauchery L."/>
            <person name="Kohler A."/>
            <person name="Kuo A."/>
            <person name="Labutti K."/>
            <person name="Pangilinan J."/>
            <person name="Lipzen A."/>
            <person name="Riley R."/>
            <person name="Andreopoulos W."/>
            <person name="He G."/>
            <person name="Johnson J."/>
            <person name="Barry K.W."/>
            <person name="Grigoriev I.V."/>
            <person name="Nagy L."/>
            <person name="Hibbett D."/>
            <person name="Henrissat B."/>
            <person name="Matheny P.B."/>
            <person name="Labbe J."/>
            <person name="Martin F."/>
        </authorList>
    </citation>
    <scope>NUCLEOTIDE SEQUENCE</scope>
    <source>
        <strain evidence="1">HHB10654</strain>
    </source>
</reference>
<dbReference type="Proteomes" id="UP000814140">
    <property type="component" value="Unassembled WGS sequence"/>
</dbReference>
<gene>
    <name evidence="1" type="ORF">BV25DRAFT_1821393</name>
</gene>
<organism evidence="1 2">
    <name type="scientific">Artomyces pyxidatus</name>
    <dbReference type="NCBI Taxonomy" id="48021"/>
    <lineage>
        <taxon>Eukaryota</taxon>
        <taxon>Fungi</taxon>
        <taxon>Dikarya</taxon>
        <taxon>Basidiomycota</taxon>
        <taxon>Agaricomycotina</taxon>
        <taxon>Agaricomycetes</taxon>
        <taxon>Russulales</taxon>
        <taxon>Auriscalpiaceae</taxon>
        <taxon>Artomyces</taxon>
    </lineage>
</organism>
<comment type="caution">
    <text evidence="1">The sequence shown here is derived from an EMBL/GenBank/DDBJ whole genome shotgun (WGS) entry which is preliminary data.</text>
</comment>
<evidence type="ECO:0000313" key="2">
    <source>
        <dbReference type="Proteomes" id="UP000814140"/>
    </source>
</evidence>
<dbReference type="EMBL" id="MU277194">
    <property type="protein sequence ID" value="KAI0065727.1"/>
    <property type="molecule type" value="Genomic_DNA"/>
</dbReference>
<name>A0ACB8TBC6_9AGAM</name>
<reference evidence="1" key="2">
    <citation type="journal article" date="2022" name="New Phytol.">
        <title>Evolutionary transition to the ectomycorrhizal habit in the genomes of a hyperdiverse lineage of mushroom-forming fungi.</title>
        <authorList>
            <person name="Looney B."/>
            <person name="Miyauchi S."/>
            <person name="Morin E."/>
            <person name="Drula E."/>
            <person name="Courty P.E."/>
            <person name="Kohler A."/>
            <person name="Kuo A."/>
            <person name="LaButti K."/>
            <person name="Pangilinan J."/>
            <person name="Lipzen A."/>
            <person name="Riley R."/>
            <person name="Andreopoulos W."/>
            <person name="He G."/>
            <person name="Johnson J."/>
            <person name="Nolan M."/>
            <person name="Tritt A."/>
            <person name="Barry K.W."/>
            <person name="Grigoriev I.V."/>
            <person name="Nagy L.G."/>
            <person name="Hibbett D."/>
            <person name="Henrissat B."/>
            <person name="Matheny P.B."/>
            <person name="Labbe J."/>
            <person name="Martin F.M."/>
        </authorList>
    </citation>
    <scope>NUCLEOTIDE SEQUENCE</scope>
    <source>
        <strain evidence="1">HHB10654</strain>
    </source>
</reference>
<evidence type="ECO:0000313" key="1">
    <source>
        <dbReference type="EMBL" id="KAI0065727.1"/>
    </source>
</evidence>
<keyword evidence="2" id="KW-1185">Reference proteome</keyword>
<accession>A0ACB8TBC6</accession>
<protein>
    <submittedName>
        <fullName evidence="1">Uncharacterized protein</fullName>
    </submittedName>
</protein>